<comment type="similarity">
    <text evidence="2">Belongs to the sulfatase family.</text>
</comment>
<reference evidence="9" key="1">
    <citation type="thesis" date="2020" institute="ProQuest LLC" country="789 East Eisenhower Parkway, Ann Arbor, MI, USA">
        <title>Comparative Genomics and Chromosome Evolution.</title>
        <authorList>
            <person name="Mudd A.B."/>
        </authorList>
    </citation>
    <scope>NUCLEOTIDE SEQUENCE</scope>
    <source>
        <strain evidence="9">Female2</strain>
        <tissue evidence="9">Blood</tissue>
    </source>
</reference>
<dbReference type="AlphaFoldDB" id="A0A8T2K399"/>
<comment type="cofactor">
    <cofactor evidence="1">
        <name>Ca(2+)</name>
        <dbReference type="ChEBI" id="CHEBI:29108"/>
    </cofactor>
</comment>
<dbReference type="EMBL" id="JAACNH010000002">
    <property type="protein sequence ID" value="KAG8450553.1"/>
    <property type="molecule type" value="Genomic_DNA"/>
</dbReference>
<feature type="chain" id="PRO_5035809447" description="Sulfatase N-terminal domain-containing protein" evidence="7">
    <location>
        <begin position="22"/>
        <end position="321"/>
    </location>
</feature>
<feature type="transmembrane region" description="Helical" evidence="6">
    <location>
        <begin position="214"/>
        <end position="236"/>
    </location>
</feature>
<dbReference type="Gene3D" id="3.40.720.10">
    <property type="entry name" value="Alkaline Phosphatase, subunit A"/>
    <property type="match status" value="1"/>
</dbReference>
<dbReference type="Gene3D" id="1.10.287.550">
    <property type="entry name" value="Helix hairpin bin"/>
    <property type="match status" value="1"/>
</dbReference>
<feature type="domain" description="Sulfatase N-terminal" evidence="8">
    <location>
        <begin position="26"/>
        <end position="301"/>
    </location>
</feature>
<evidence type="ECO:0000313" key="10">
    <source>
        <dbReference type="Proteomes" id="UP000812440"/>
    </source>
</evidence>
<evidence type="ECO:0000256" key="4">
    <source>
        <dbReference type="ARBA" id="ARBA00022801"/>
    </source>
</evidence>
<keyword evidence="6" id="KW-0472">Membrane</keyword>
<protein>
    <recommendedName>
        <fullName evidence="8">Sulfatase N-terminal domain-containing protein</fullName>
    </recommendedName>
</protein>
<keyword evidence="6" id="KW-1133">Transmembrane helix</keyword>
<evidence type="ECO:0000313" key="9">
    <source>
        <dbReference type="EMBL" id="KAG8450553.1"/>
    </source>
</evidence>
<evidence type="ECO:0000256" key="1">
    <source>
        <dbReference type="ARBA" id="ARBA00001913"/>
    </source>
</evidence>
<feature type="transmembrane region" description="Helical" evidence="6">
    <location>
        <begin position="187"/>
        <end position="208"/>
    </location>
</feature>
<dbReference type="SUPFAM" id="SSF53649">
    <property type="entry name" value="Alkaline phosphatase-like"/>
    <property type="match status" value="1"/>
</dbReference>
<dbReference type="InterPro" id="IPR000917">
    <property type="entry name" value="Sulfatase_N"/>
</dbReference>
<dbReference type="PROSITE" id="PS00149">
    <property type="entry name" value="SULFATASE_2"/>
    <property type="match status" value="1"/>
</dbReference>
<dbReference type="InterPro" id="IPR024607">
    <property type="entry name" value="Sulfatase_CS"/>
</dbReference>
<dbReference type="GO" id="GO:0046872">
    <property type="term" value="F:metal ion binding"/>
    <property type="evidence" value="ECO:0007669"/>
    <property type="project" value="UniProtKB-KW"/>
</dbReference>
<dbReference type="OrthoDB" id="103349at2759"/>
<keyword evidence="7" id="KW-0732">Signal</keyword>
<dbReference type="PANTHER" id="PTHR42693:SF9">
    <property type="entry name" value="STERYL-SULFATASE"/>
    <property type="match status" value="1"/>
</dbReference>
<accession>A0A8T2K399</accession>
<evidence type="ECO:0000259" key="8">
    <source>
        <dbReference type="Pfam" id="PF00884"/>
    </source>
</evidence>
<keyword evidence="5" id="KW-0106">Calcium</keyword>
<proteinExistence type="inferred from homology"/>
<feature type="transmembrane region" description="Helical" evidence="6">
    <location>
        <begin position="279"/>
        <end position="299"/>
    </location>
</feature>
<organism evidence="9 10">
    <name type="scientific">Hymenochirus boettgeri</name>
    <name type="common">Congo dwarf clawed frog</name>
    <dbReference type="NCBI Taxonomy" id="247094"/>
    <lineage>
        <taxon>Eukaryota</taxon>
        <taxon>Metazoa</taxon>
        <taxon>Chordata</taxon>
        <taxon>Craniata</taxon>
        <taxon>Vertebrata</taxon>
        <taxon>Euteleostomi</taxon>
        <taxon>Amphibia</taxon>
        <taxon>Batrachia</taxon>
        <taxon>Anura</taxon>
        <taxon>Pipoidea</taxon>
        <taxon>Pipidae</taxon>
        <taxon>Pipinae</taxon>
        <taxon>Hymenochirus</taxon>
    </lineage>
</organism>
<keyword evidence="6" id="KW-0812">Transmembrane</keyword>
<keyword evidence="10" id="KW-1185">Reference proteome</keyword>
<sequence>MKHCPCIRAVFMLYIFSATQALEPRPNFLLIMVDDLGIGDIGCYGNKTIRTPNIDRLANEGVKLTQHIAAAPLCTPSRAAFMTGRYPVRSGMAAESKIGVYLFSASSGGLPNAELTFAKILKKAGYSTGIVGKWHLGLNCEKSDDFCHHPVFHGFDYFYGIITTNLRDCIPGHGSVFAAGAAEHIKMLFHILFIMLLTIFLVNCSGFLKIPWKLPICFLFLTSLLLGGVTLFFWNFRYFNCFLMRNKKIVQQPLLFTNLTQRITGESLNFIRSNKDRPFLLLVSYFQVHTALYASQSFIGKATMVYMEMLPRRLTGVLVIF</sequence>
<gene>
    <name evidence="9" type="ORF">GDO86_002996</name>
</gene>
<evidence type="ECO:0000256" key="6">
    <source>
        <dbReference type="SAM" id="Phobius"/>
    </source>
</evidence>
<evidence type="ECO:0000256" key="2">
    <source>
        <dbReference type="ARBA" id="ARBA00008779"/>
    </source>
</evidence>
<evidence type="ECO:0000256" key="7">
    <source>
        <dbReference type="SAM" id="SignalP"/>
    </source>
</evidence>
<evidence type="ECO:0000256" key="3">
    <source>
        <dbReference type="ARBA" id="ARBA00022723"/>
    </source>
</evidence>
<feature type="signal peptide" evidence="7">
    <location>
        <begin position="1"/>
        <end position="21"/>
    </location>
</feature>
<dbReference type="InterPro" id="IPR017850">
    <property type="entry name" value="Alkaline_phosphatase_core_sf"/>
</dbReference>
<keyword evidence="3" id="KW-0479">Metal-binding</keyword>
<dbReference type="Pfam" id="PF00884">
    <property type="entry name" value="Sulfatase"/>
    <property type="match status" value="1"/>
</dbReference>
<evidence type="ECO:0000256" key="5">
    <source>
        <dbReference type="ARBA" id="ARBA00022837"/>
    </source>
</evidence>
<keyword evidence="4" id="KW-0378">Hydrolase</keyword>
<dbReference type="PROSITE" id="PS00523">
    <property type="entry name" value="SULFATASE_1"/>
    <property type="match status" value="1"/>
</dbReference>
<name>A0A8T2K399_9PIPI</name>
<dbReference type="GO" id="GO:0004065">
    <property type="term" value="F:arylsulfatase activity"/>
    <property type="evidence" value="ECO:0007669"/>
    <property type="project" value="TreeGrafter"/>
</dbReference>
<dbReference type="InterPro" id="IPR050738">
    <property type="entry name" value="Sulfatase"/>
</dbReference>
<dbReference type="PANTHER" id="PTHR42693">
    <property type="entry name" value="ARYLSULFATASE FAMILY MEMBER"/>
    <property type="match status" value="1"/>
</dbReference>
<dbReference type="Proteomes" id="UP000812440">
    <property type="component" value="Chromosome 2"/>
</dbReference>
<comment type="caution">
    <text evidence="9">The sequence shown here is derived from an EMBL/GenBank/DDBJ whole genome shotgun (WGS) entry which is preliminary data.</text>
</comment>